<dbReference type="Pfam" id="PF01094">
    <property type="entry name" value="ANF_receptor"/>
    <property type="match status" value="1"/>
</dbReference>
<dbReference type="PANTHER" id="PTHR18966">
    <property type="entry name" value="IONOTROPIC GLUTAMATE RECEPTOR"/>
    <property type="match status" value="1"/>
</dbReference>
<evidence type="ECO:0000259" key="19">
    <source>
        <dbReference type="SMART" id="SM00918"/>
    </source>
</evidence>
<evidence type="ECO:0000256" key="1">
    <source>
        <dbReference type="ARBA" id="ARBA00022448"/>
    </source>
</evidence>
<evidence type="ECO:0000256" key="7">
    <source>
        <dbReference type="ARBA" id="ARBA00023065"/>
    </source>
</evidence>
<dbReference type="FunFam" id="3.40.190.10:FF:000060">
    <property type="entry name" value="Glutamate receptor ionotropic, kainate 1"/>
    <property type="match status" value="1"/>
</dbReference>
<keyword evidence="6" id="KW-0770">Synapse</keyword>
<dbReference type="OrthoDB" id="5984008at2759"/>
<evidence type="ECO:0000256" key="8">
    <source>
        <dbReference type="ARBA" id="ARBA00023136"/>
    </source>
</evidence>
<evidence type="ECO:0000313" key="22">
    <source>
        <dbReference type="WBParaSite" id="HDID_0000812101-mRNA-1"/>
    </source>
</evidence>
<evidence type="ECO:0000256" key="13">
    <source>
        <dbReference type="ARBA" id="ARBA00023303"/>
    </source>
</evidence>
<feature type="transmembrane region" description="Helical" evidence="16">
    <location>
        <begin position="582"/>
        <end position="601"/>
    </location>
</feature>
<evidence type="ECO:0000256" key="5">
    <source>
        <dbReference type="ARBA" id="ARBA00022989"/>
    </source>
</evidence>
<keyword evidence="5 16" id="KW-1133">Transmembrane helix</keyword>
<evidence type="ECO:0000256" key="11">
    <source>
        <dbReference type="ARBA" id="ARBA00023257"/>
    </source>
</evidence>
<dbReference type="GO" id="GO:0015276">
    <property type="term" value="F:ligand-gated monoatomic ion channel activity"/>
    <property type="evidence" value="ECO:0007669"/>
    <property type="project" value="InterPro"/>
</dbReference>
<dbReference type="InterPro" id="IPR015683">
    <property type="entry name" value="Ionotropic_Glu_rcpt"/>
</dbReference>
<dbReference type="Gene3D" id="1.10.287.70">
    <property type="match status" value="1"/>
</dbReference>
<keyword evidence="1" id="KW-0813">Transport</keyword>
<comment type="subcellular location">
    <subcellularLocation>
        <location evidence="14">Postsynaptic cell membrane</location>
        <topology evidence="14">Multi-pass membrane protein</topology>
    </subcellularLocation>
</comment>
<dbReference type="SUPFAM" id="SSF53850">
    <property type="entry name" value="Periplasmic binding protein-like II"/>
    <property type="match status" value="1"/>
</dbReference>
<evidence type="ECO:0000256" key="12">
    <source>
        <dbReference type="ARBA" id="ARBA00023286"/>
    </source>
</evidence>
<dbReference type="SMART" id="SM00079">
    <property type="entry name" value="PBPe"/>
    <property type="match status" value="1"/>
</dbReference>
<proteinExistence type="predicted"/>
<evidence type="ECO:0000256" key="16">
    <source>
        <dbReference type="SAM" id="Phobius"/>
    </source>
</evidence>
<evidence type="ECO:0000256" key="15">
    <source>
        <dbReference type="SAM" id="MobiDB-lite"/>
    </source>
</evidence>
<dbReference type="SMART" id="SM00918">
    <property type="entry name" value="Lig_chan-Glu_bd"/>
    <property type="match status" value="1"/>
</dbReference>
<sequence>MTVGILLAAATTVVAGGNPDEVLLRTPRRYGYSMFSIGAVLDDQDSGTEIAMYTGLKAVAHNFQNITTMDIVKIPKANFANATNNVCELLKRGVVALISPLDPLIRQSVRMVAKQFHIPLIETHWDTDRSNARFAINVHPAHDAFGEAIFEYLSSYLKWTHVVLILADYGNIVKHTAWLNNFEGTLIIRTLGPDKLNWKPIIAELAATDSRNFLLDIPYWYAKDFLVLAYVHNMTGEQYNYVFSDWDTHLLDLTPFKIEDGASIFTFSIVPSIGQYKSYGRGPFVEALRPEIYKRERARRYSDILPFLPAYAALTYDAMLLLGVALLNLKDSISVRPGALTCERGSQASWPDGEKLIQYIKSPNISNIPTITGDIHFDSHGYRSNFNMSILSLQDNGMYQIGYWTQRDRLQITQPIKRKRKVPKKPLTSVVLRVTTVPDTPFVIPKKYDAYGNPLKTPDAWDGYCVDLLNLIAADVGFNYTIEITKDHYGSRQRNNETGEYYYDGIIGVVNRGLPHLCPSIGFLEMLLRTLCEAALTITYEREMVLDFTTPFMTLGGSLLFMRPKTQKPSIFSFLQPLSPTVWAYVITTYIVVSVGLFLVARLSPYEWQNPHPCEAFSEEKENQFTVLSSFWFFITPLLNQANLAAFLTVDTTELPIESVEDLVAQTKIKYGTLQSGASHDFFKQSKIPVFQQMWQFMSKHDVFVQNTKQGIERVLKGDYVFIMESSWNEYYNKRDCRLMQIGRLLDTKGYGIGLQQGSPYRDPISESILKLQKAQTLDQLKRKWWTEFNISEPCTNAKDSSKEAKPLGIEQVGGVFVLLIIGFFWAFIVSVIEFCVHNKACTKSQGDLFAEMWKELKFAMRCMTPSTRAKPTTPVIHEPAPTSNPMMVGGSAKELEHMVDHKHLDPVSVQSQNLLVVPVAESNEVLLSSSGDTTSSGSSSVGESYPPPPPPPQANSSAVSPWSHLNNNQRKPPSEGENWWRISQSAV</sequence>
<accession>A0A158QEZ8</accession>
<dbReference type="InterPro" id="IPR001320">
    <property type="entry name" value="Iontro_rcpt_C"/>
</dbReference>
<keyword evidence="4 17" id="KW-0732">Signal</keyword>
<keyword evidence="13" id="KW-0407">Ion channel</keyword>
<name>A0A158QEZ8_HYMDI</name>
<evidence type="ECO:0000256" key="14">
    <source>
        <dbReference type="ARBA" id="ARBA00034104"/>
    </source>
</evidence>
<dbReference type="Gene3D" id="3.40.50.2300">
    <property type="match status" value="2"/>
</dbReference>
<dbReference type="GO" id="GO:0045211">
    <property type="term" value="C:postsynaptic membrane"/>
    <property type="evidence" value="ECO:0007669"/>
    <property type="project" value="UniProtKB-SubCell"/>
</dbReference>
<evidence type="ECO:0000256" key="6">
    <source>
        <dbReference type="ARBA" id="ARBA00023018"/>
    </source>
</evidence>
<feature type="domain" description="Ionotropic glutamate receptor L-glutamate and glycine-binding" evidence="19">
    <location>
        <begin position="441"/>
        <end position="512"/>
    </location>
</feature>
<dbReference type="AlphaFoldDB" id="A0A158QEZ8"/>
<feature type="chain" id="PRO_5043135386" evidence="17">
    <location>
        <begin position="17"/>
        <end position="988"/>
    </location>
</feature>
<feature type="domain" description="Ionotropic glutamate receptor C-terminal" evidence="18">
    <location>
        <begin position="431"/>
        <end position="788"/>
    </location>
</feature>
<evidence type="ECO:0000256" key="10">
    <source>
        <dbReference type="ARBA" id="ARBA00023180"/>
    </source>
</evidence>
<dbReference type="InterPro" id="IPR028082">
    <property type="entry name" value="Peripla_BP_I"/>
</dbReference>
<dbReference type="Gene3D" id="3.40.190.10">
    <property type="entry name" value="Periplasmic binding protein-like II"/>
    <property type="match status" value="3"/>
</dbReference>
<keyword evidence="9" id="KW-0675">Receptor</keyword>
<dbReference type="InterPro" id="IPR001828">
    <property type="entry name" value="ANF_lig-bd_rcpt"/>
</dbReference>
<feature type="compositionally biased region" description="Low complexity" evidence="15">
    <location>
        <begin position="929"/>
        <end position="945"/>
    </location>
</feature>
<evidence type="ECO:0000256" key="17">
    <source>
        <dbReference type="SAM" id="SignalP"/>
    </source>
</evidence>
<keyword evidence="8 16" id="KW-0472">Membrane</keyword>
<evidence type="ECO:0000256" key="9">
    <source>
        <dbReference type="ARBA" id="ARBA00023170"/>
    </source>
</evidence>
<evidence type="ECO:0000313" key="20">
    <source>
        <dbReference type="EMBL" id="VDL60437.1"/>
    </source>
</evidence>
<organism evidence="22">
    <name type="scientific">Hymenolepis diminuta</name>
    <name type="common">Rat tapeworm</name>
    <dbReference type="NCBI Taxonomy" id="6216"/>
    <lineage>
        <taxon>Eukaryota</taxon>
        <taxon>Metazoa</taxon>
        <taxon>Spiralia</taxon>
        <taxon>Lophotrochozoa</taxon>
        <taxon>Platyhelminthes</taxon>
        <taxon>Cestoda</taxon>
        <taxon>Eucestoda</taxon>
        <taxon>Cyclophyllidea</taxon>
        <taxon>Hymenolepididae</taxon>
        <taxon>Hymenolepis</taxon>
    </lineage>
</organism>
<reference evidence="20 21" key="2">
    <citation type="submission" date="2018-11" db="EMBL/GenBank/DDBJ databases">
        <authorList>
            <consortium name="Pathogen Informatics"/>
        </authorList>
    </citation>
    <scope>NUCLEOTIDE SEQUENCE [LARGE SCALE GENOMIC DNA]</scope>
</reference>
<dbReference type="InterPro" id="IPR019594">
    <property type="entry name" value="Glu/Gly-bd"/>
</dbReference>
<feature type="region of interest" description="Disordered" evidence="15">
    <location>
        <begin position="929"/>
        <end position="988"/>
    </location>
</feature>
<dbReference type="WBParaSite" id="HDID_0000812101-mRNA-1">
    <property type="protein sequence ID" value="HDID_0000812101-mRNA-1"/>
    <property type="gene ID" value="HDID_0000812101"/>
</dbReference>
<reference evidence="22" key="1">
    <citation type="submission" date="2016-04" db="UniProtKB">
        <authorList>
            <consortium name="WormBaseParasite"/>
        </authorList>
    </citation>
    <scope>IDENTIFICATION</scope>
</reference>
<dbReference type="SUPFAM" id="SSF53822">
    <property type="entry name" value="Periplasmic binding protein-like I"/>
    <property type="match status" value="1"/>
</dbReference>
<evidence type="ECO:0000256" key="2">
    <source>
        <dbReference type="ARBA" id="ARBA00022475"/>
    </source>
</evidence>
<evidence type="ECO:0000313" key="21">
    <source>
        <dbReference type="Proteomes" id="UP000274504"/>
    </source>
</evidence>
<gene>
    <name evidence="20" type="ORF">HDID_LOCUS8119</name>
</gene>
<dbReference type="Pfam" id="PF10613">
    <property type="entry name" value="Lig_chan-Glu_bd"/>
    <property type="match status" value="1"/>
</dbReference>
<evidence type="ECO:0000256" key="4">
    <source>
        <dbReference type="ARBA" id="ARBA00022729"/>
    </source>
</evidence>
<protein>
    <submittedName>
        <fullName evidence="22">Glutamate receptor</fullName>
    </submittedName>
</protein>
<dbReference type="Pfam" id="PF00060">
    <property type="entry name" value="Lig_chan"/>
    <property type="match status" value="2"/>
</dbReference>
<evidence type="ECO:0000259" key="18">
    <source>
        <dbReference type="SMART" id="SM00079"/>
    </source>
</evidence>
<keyword evidence="7" id="KW-0406">Ion transport</keyword>
<feature type="signal peptide" evidence="17">
    <location>
        <begin position="1"/>
        <end position="16"/>
    </location>
</feature>
<dbReference type="Proteomes" id="UP000274504">
    <property type="component" value="Unassembled WGS sequence"/>
</dbReference>
<keyword evidence="11" id="KW-0628">Postsynaptic cell membrane</keyword>
<evidence type="ECO:0000256" key="3">
    <source>
        <dbReference type="ARBA" id="ARBA00022692"/>
    </source>
</evidence>
<dbReference type="EMBL" id="UYSG01011032">
    <property type="protein sequence ID" value="VDL60437.1"/>
    <property type="molecule type" value="Genomic_DNA"/>
</dbReference>
<keyword evidence="12" id="KW-1071">Ligand-gated ion channel</keyword>
<keyword evidence="2" id="KW-1003">Cell membrane</keyword>
<feature type="transmembrane region" description="Helical" evidence="16">
    <location>
        <begin position="813"/>
        <end position="833"/>
    </location>
</feature>
<keyword evidence="3 16" id="KW-0812">Transmembrane</keyword>
<keyword evidence="10" id="KW-0325">Glycoprotein</keyword>
<dbReference type="STRING" id="6216.A0A158QEZ8"/>